<feature type="compositionally biased region" description="Basic and acidic residues" evidence="5">
    <location>
        <begin position="274"/>
        <end position="291"/>
    </location>
</feature>
<dbReference type="SMART" id="SM00028">
    <property type="entry name" value="TPR"/>
    <property type="match status" value="9"/>
</dbReference>
<dbReference type="InterPro" id="IPR019734">
    <property type="entry name" value="TPR_rpt"/>
</dbReference>
<dbReference type="PROSITE" id="PS50005">
    <property type="entry name" value="TPR"/>
    <property type="match status" value="3"/>
</dbReference>
<organism evidence="7 8">
    <name type="scientific">Anaeramoeba flamelloides</name>
    <dbReference type="NCBI Taxonomy" id="1746091"/>
    <lineage>
        <taxon>Eukaryota</taxon>
        <taxon>Metamonada</taxon>
        <taxon>Anaeramoebidae</taxon>
        <taxon>Anaeramoeba</taxon>
    </lineage>
</organism>
<feature type="compositionally biased region" description="Basic residues" evidence="5">
    <location>
        <begin position="8"/>
        <end position="21"/>
    </location>
</feature>
<protein>
    <submittedName>
        <fullName evidence="7">Hsp70-hsp90 organizing protein</fullName>
    </submittedName>
</protein>
<dbReference type="InterPro" id="IPR041243">
    <property type="entry name" value="STI1/HOP_DP"/>
</dbReference>
<evidence type="ECO:0000256" key="3">
    <source>
        <dbReference type="PROSITE-ProRule" id="PRU00339"/>
    </source>
</evidence>
<dbReference type="InterPro" id="IPR006636">
    <property type="entry name" value="STI1_HS-bd"/>
</dbReference>
<keyword evidence="2 3" id="KW-0802">TPR repeat</keyword>
<evidence type="ECO:0000256" key="5">
    <source>
        <dbReference type="SAM" id="MobiDB-lite"/>
    </source>
</evidence>
<dbReference type="PROSITE" id="PS50293">
    <property type="entry name" value="TPR_REGION"/>
    <property type="match status" value="1"/>
</dbReference>
<evidence type="ECO:0000259" key="6">
    <source>
        <dbReference type="SMART" id="SM00727"/>
    </source>
</evidence>
<proteinExistence type="predicted"/>
<dbReference type="EMBL" id="JAOAOG010000164">
    <property type="protein sequence ID" value="KAJ6244369.1"/>
    <property type="molecule type" value="Genomic_DNA"/>
</dbReference>
<dbReference type="Gene3D" id="1.25.40.10">
    <property type="entry name" value="Tetratricopeptide repeat domain"/>
    <property type="match status" value="3"/>
</dbReference>
<feature type="region of interest" description="Disordered" evidence="5">
    <location>
        <begin position="1"/>
        <end position="28"/>
    </location>
</feature>
<comment type="caution">
    <text evidence="7">The sequence shown here is derived from an EMBL/GenBank/DDBJ whole genome shotgun (WGS) entry which is preliminary data.</text>
</comment>
<reference evidence="7" key="1">
    <citation type="submission" date="2022-08" db="EMBL/GenBank/DDBJ databases">
        <title>Novel sulfate-reducing endosymbionts in the free-living metamonad Anaeramoeba.</title>
        <authorList>
            <person name="Jerlstrom-Hultqvist J."/>
            <person name="Cepicka I."/>
            <person name="Gallot-Lavallee L."/>
            <person name="Salas-Leiva D."/>
            <person name="Curtis B.A."/>
            <person name="Zahonova K."/>
            <person name="Pipaliya S."/>
            <person name="Dacks J."/>
            <person name="Roger A.J."/>
        </authorList>
    </citation>
    <scope>NUCLEOTIDE SEQUENCE</scope>
    <source>
        <strain evidence="7">Schooner1</strain>
    </source>
</reference>
<name>A0ABQ8YIE0_9EUKA</name>
<accession>A0ABQ8YIE0</accession>
<feature type="repeat" description="TPR" evidence="3">
    <location>
        <begin position="303"/>
        <end position="336"/>
    </location>
</feature>
<sequence>MDETKQKETKRKKTSKKKQSKKEKTVHGIGEKLKNKGLQFWKQKNYAEAAKTWAEATQYLIEDHVLFANCSGAYAMIKDYKQSLVMAQRAIHLDPNYAKAYSRAATALYYLGLYEDALVSFDKAVTLDPDNAFLKKSMKKCQKAAQELKAKLVLPNNIEEIFTDPELIDKIEKDPKINSILQDKEFLGILDEIKQNKNSIQKYIHDSRIRKIIASKMNLNQQKLSEQFEKINSFGEPPFVDPFLTKLDQQNKEKKQQQQQQQQQQQKQKQQNQENEKENEKEIEKEQEEEKKKKKVLTNEDFAMKYKKQGNTFFIKKKFNEALGKYEKALEFSPKNVLLNNNKAAVLIEIGEYEQAIEICEMCLELAKLQNISNVDHSKVLLRLANAYRREGDLKNACVYYSQALEKNRIKKTENSLNETQTKLNNELKELEDKKSKSNPKDAEILFENAQTHLKKREFEKAIECYTKCLDLNFEKESQLKYYAERATVYFKMNQLSKSLNDWNYIILKLDHQNTNAYFQKSRILLKQKRAKTALAVLKKIEQFEPNNSKIGRLMKLANKIIQQQKERLRLKQERERERLKEQRERKNLKPNKYNNVEIQQIMEDPEFQIILEEIKNDPQKREMYFKNPQLVEKIGKLVSSGVISLK</sequence>
<dbReference type="SUPFAM" id="SSF48452">
    <property type="entry name" value="TPR-like"/>
    <property type="match status" value="3"/>
</dbReference>
<feature type="repeat" description="TPR" evidence="3">
    <location>
        <begin position="443"/>
        <end position="476"/>
    </location>
</feature>
<evidence type="ECO:0000256" key="4">
    <source>
        <dbReference type="SAM" id="Coils"/>
    </source>
</evidence>
<feature type="region of interest" description="Disordered" evidence="5">
    <location>
        <begin position="249"/>
        <end position="293"/>
    </location>
</feature>
<dbReference type="SMART" id="SM00727">
    <property type="entry name" value="STI1"/>
    <property type="match status" value="2"/>
</dbReference>
<dbReference type="PANTHER" id="PTHR45831">
    <property type="entry name" value="LD24721P"/>
    <property type="match status" value="1"/>
</dbReference>
<feature type="coiled-coil region" evidence="4">
    <location>
        <begin position="554"/>
        <end position="590"/>
    </location>
</feature>
<feature type="compositionally biased region" description="Low complexity" evidence="5">
    <location>
        <begin position="257"/>
        <end position="273"/>
    </location>
</feature>
<dbReference type="Pfam" id="PF13424">
    <property type="entry name" value="TPR_12"/>
    <property type="match status" value="1"/>
</dbReference>
<evidence type="ECO:0000313" key="8">
    <source>
        <dbReference type="Proteomes" id="UP001150062"/>
    </source>
</evidence>
<keyword evidence="1" id="KW-0677">Repeat</keyword>
<keyword evidence="4" id="KW-0175">Coiled coil</keyword>
<evidence type="ECO:0000256" key="2">
    <source>
        <dbReference type="ARBA" id="ARBA00022803"/>
    </source>
</evidence>
<dbReference type="Pfam" id="PF13181">
    <property type="entry name" value="TPR_8"/>
    <property type="match status" value="1"/>
</dbReference>
<dbReference type="Gene3D" id="1.10.260.100">
    <property type="match status" value="2"/>
</dbReference>
<feature type="domain" description="STI1" evidence="6">
    <location>
        <begin position="595"/>
        <end position="635"/>
    </location>
</feature>
<evidence type="ECO:0000313" key="7">
    <source>
        <dbReference type="EMBL" id="KAJ6244369.1"/>
    </source>
</evidence>
<dbReference type="Pfam" id="PF17830">
    <property type="entry name" value="STI1-HOP_DP"/>
    <property type="match status" value="2"/>
</dbReference>
<feature type="repeat" description="TPR" evidence="3">
    <location>
        <begin position="98"/>
        <end position="131"/>
    </location>
</feature>
<dbReference type="PANTHER" id="PTHR45831:SF2">
    <property type="entry name" value="LD24721P"/>
    <property type="match status" value="1"/>
</dbReference>
<feature type="coiled-coil region" evidence="4">
    <location>
        <begin position="410"/>
        <end position="437"/>
    </location>
</feature>
<dbReference type="Proteomes" id="UP001150062">
    <property type="component" value="Unassembled WGS sequence"/>
</dbReference>
<dbReference type="InterPro" id="IPR047150">
    <property type="entry name" value="SGT"/>
</dbReference>
<dbReference type="Pfam" id="PF00515">
    <property type="entry name" value="TPR_1"/>
    <property type="match status" value="1"/>
</dbReference>
<evidence type="ECO:0000256" key="1">
    <source>
        <dbReference type="ARBA" id="ARBA00022737"/>
    </source>
</evidence>
<gene>
    <name evidence="7" type="ORF">M0813_02334</name>
</gene>
<dbReference type="InterPro" id="IPR011990">
    <property type="entry name" value="TPR-like_helical_dom_sf"/>
</dbReference>
<feature type="domain" description="STI1" evidence="6">
    <location>
        <begin position="164"/>
        <end position="203"/>
    </location>
</feature>
<keyword evidence="8" id="KW-1185">Reference proteome</keyword>